<keyword evidence="3 4" id="KW-0143">Chaperone</keyword>
<sequence length="97" mass="10526">MNIQPLQERVLLRTIQKEAKSDGGIVLTGLSVNKPNRGEVISCGHGYLLADGSRRTLEVKPGQVVLFNPAAVQMEEKLDGDSYVLIGEHDIVAVVTE</sequence>
<dbReference type="Pfam" id="PF00166">
    <property type="entry name" value="Cpn10"/>
    <property type="match status" value="1"/>
</dbReference>
<dbReference type="GO" id="GO:0051082">
    <property type="term" value="F:unfolded protein binding"/>
    <property type="evidence" value="ECO:0007669"/>
    <property type="project" value="TreeGrafter"/>
</dbReference>
<dbReference type="PRINTS" id="PR00297">
    <property type="entry name" value="CHAPERONIN10"/>
</dbReference>
<proteinExistence type="inferred from homology"/>
<protein>
    <recommendedName>
        <fullName evidence="4">Co-chaperonin GroES</fullName>
    </recommendedName>
    <alternativeName>
        <fullName evidence="4">10 kDa chaperonin</fullName>
    </alternativeName>
    <alternativeName>
        <fullName evidence="4">Chaperonin-10</fullName>
        <shortName evidence="4">Cpn10</shortName>
    </alternativeName>
</protein>
<dbReference type="Gene3D" id="2.30.33.40">
    <property type="entry name" value="GroES chaperonin"/>
    <property type="match status" value="1"/>
</dbReference>
<dbReference type="HAMAP" id="MF_00580">
    <property type="entry name" value="CH10"/>
    <property type="match status" value="1"/>
</dbReference>
<dbReference type="FunFam" id="2.30.33.40:FF:000001">
    <property type="entry name" value="10 kDa chaperonin"/>
    <property type="match status" value="1"/>
</dbReference>
<comment type="function">
    <text evidence="4 5">Together with the chaperonin GroEL, plays an essential role in assisting protein folding. The GroEL-GroES system forms a nano-cage that allows encapsulation of the non-native substrate proteins and provides a physical environment optimized to promote and accelerate protein folding. GroES binds to the apical surface of the GroEL ring, thereby capping the opening of the GroEL channel.</text>
</comment>
<dbReference type="Proteomes" id="UP000029228">
    <property type="component" value="Unassembled WGS sequence"/>
</dbReference>
<dbReference type="GO" id="GO:0046872">
    <property type="term" value="F:metal ion binding"/>
    <property type="evidence" value="ECO:0007669"/>
    <property type="project" value="TreeGrafter"/>
</dbReference>
<dbReference type="GO" id="GO:0005737">
    <property type="term" value="C:cytoplasm"/>
    <property type="evidence" value="ECO:0007669"/>
    <property type="project" value="UniProtKB-SubCell"/>
</dbReference>
<keyword evidence="7" id="KW-1185">Reference proteome</keyword>
<dbReference type="SUPFAM" id="SSF50129">
    <property type="entry name" value="GroES-like"/>
    <property type="match status" value="1"/>
</dbReference>
<reference evidence="6 7" key="1">
    <citation type="submission" date="2014-09" db="EMBL/GenBank/DDBJ databases">
        <title>Vibrio maritimus JCM 19235. (C45) whole genome shotgun sequence.</title>
        <authorList>
            <person name="Sawabe T."/>
            <person name="Meirelles P."/>
            <person name="Nakanishi M."/>
            <person name="Sayaka M."/>
            <person name="Hattori M."/>
            <person name="Ohkuma M."/>
        </authorList>
    </citation>
    <scope>NUCLEOTIDE SEQUENCE [LARGE SCALE GENOMIC DNA]</scope>
    <source>
        <strain evidence="7">JCM19235</strain>
    </source>
</reference>
<evidence type="ECO:0000256" key="5">
    <source>
        <dbReference type="RuleBase" id="RU000535"/>
    </source>
</evidence>
<dbReference type="PROSITE" id="PS00681">
    <property type="entry name" value="CHAPERONINS_CPN10"/>
    <property type="match status" value="1"/>
</dbReference>
<evidence type="ECO:0000256" key="1">
    <source>
        <dbReference type="ARBA" id="ARBA00006975"/>
    </source>
</evidence>
<dbReference type="STRING" id="990268.JCM19235_6970"/>
<evidence type="ECO:0000256" key="3">
    <source>
        <dbReference type="ARBA" id="ARBA00023186"/>
    </source>
</evidence>
<gene>
    <name evidence="4" type="primary">groES</name>
    <name evidence="4" type="synonym">groS</name>
    <name evidence="6" type="ORF">JCM19235_6970</name>
</gene>
<dbReference type="AlphaFoldDB" id="A0A090SG01"/>
<dbReference type="PANTHER" id="PTHR10772:SF58">
    <property type="entry name" value="CO-CHAPERONIN GROES"/>
    <property type="match status" value="1"/>
</dbReference>
<dbReference type="CDD" id="cd00320">
    <property type="entry name" value="cpn10"/>
    <property type="match status" value="1"/>
</dbReference>
<comment type="caution">
    <text evidence="6">The sequence shown here is derived from an EMBL/GenBank/DDBJ whole genome shotgun (WGS) entry which is preliminary data.</text>
</comment>
<dbReference type="EMBL" id="BBMR01000002">
    <property type="protein sequence ID" value="GAL18417.1"/>
    <property type="molecule type" value="Genomic_DNA"/>
</dbReference>
<name>A0A090SG01_9VIBR</name>
<keyword evidence="6" id="KW-0346">Stress response</keyword>
<organism evidence="6 7">
    <name type="scientific">Vibrio maritimus</name>
    <dbReference type="NCBI Taxonomy" id="990268"/>
    <lineage>
        <taxon>Bacteria</taxon>
        <taxon>Pseudomonadati</taxon>
        <taxon>Pseudomonadota</taxon>
        <taxon>Gammaproteobacteria</taxon>
        <taxon>Vibrionales</taxon>
        <taxon>Vibrionaceae</taxon>
        <taxon>Vibrio</taxon>
    </lineage>
</organism>
<evidence type="ECO:0000313" key="7">
    <source>
        <dbReference type="Proteomes" id="UP000029228"/>
    </source>
</evidence>
<evidence type="ECO:0000256" key="4">
    <source>
        <dbReference type="HAMAP-Rule" id="MF_00580"/>
    </source>
</evidence>
<dbReference type="SMART" id="SM00883">
    <property type="entry name" value="Cpn10"/>
    <property type="match status" value="1"/>
</dbReference>
<dbReference type="InterPro" id="IPR011032">
    <property type="entry name" value="GroES-like_sf"/>
</dbReference>
<dbReference type="InterPro" id="IPR020818">
    <property type="entry name" value="Chaperonin_GroES"/>
</dbReference>
<dbReference type="InterPro" id="IPR018369">
    <property type="entry name" value="Chaprnonin_Cpn10_CS"/>
</dbReference>
<comment type="similarity">
    <text evidence="1 4 5">Belongs to the GroES chaperonin family.</text>
</comment>
<evidence type="ECO:0000313" key="6">
    <source>
        <dbReference type="EMBL" id="GAL18417.1"/>
    </source>
</evidence>
<dbReference type="GO" id="GO:0044183">
    <property type="term" value="F:protein folding chaperone"/>
    <property type="evidence" value="ECO:0007669"/>
    <property type="project" value="InterPro"/>
</dbReference>
<accession>A0A090SG01</accession>
<comment type="subunit">
    <text evidence="4">Heptamer of 7 subunits arranged in a ring. Interacts with the chaperonin GroEL.</text>
</comment>
<dbReference type="GO" id="GO:0051087">
    <property type="term" value="F:protein-folding chaperone binding"/>
    <property type="evidence" value="ECO:0007669"/>
    <property type="project" value="TreeGrafter"/>
</dbReference>
<evidence type="ECO:0000256" key="2">
    <source>
        <dbReference type="ARBA" id="ARBA00022490"/>
    </source>
</evidence>
<dbReference type="InterPro" id="IPR037124">
    <property type="entry name" value="Chaperonin_GroES_sf"/>
</dbReference>
<dbReference type="GO" id="GO:0005524">
    <property type="term" value="F:ATP binding"/>
    <property type="evidence" value="ECO:0007669"/>
    <property type="project" value="InterPro"/>
</dbReference>
<keyword evidence="2 4" id="KW-0963">Cytoplasm</keyword>
<dbReference type="OrthoDB" id="9806791at2"/>
<dbReference type="PANTHER" id="PTHR10772">
    <property type="entry name" value="10 KDA HEAT SHOCK PROTEIN"/>
    <property type="match status" value="1"/>
</dbReference>
<reference evidence="6 7" key="2">
    <citation type="submission" date="2014-09" db="EMBL/GenBank/DDBJ databases">
        <authorList>
            <consortium name="NBRP consortium"/>
            <person name="Sawabe T."/>
            <person name="Meirelles P."/>
            <person name="Nakanishi M."/>
            <person name="Sayaka M."/>
            <person name="Hattori M."/>
            <person name="Ohkuma M."/>
        </authorList>
    </citation>
    <scope>NUCLEOTIDE SEQUENCE [LARGE SCALE GENOMIC DNA]</scope>
    <source>
        <strain evidence="7">JCM19235</strain>
    </source>
</reference>
<comment type="subcellular location">
    <subcellularLocation>
        <location evidence="4">Cytoplasm</location>
    </subcellularLocation>
</comment>